<reference evidence="2" key="2">
    <citation type="journal article" date="2021" name="PeerJ">
        <title>Extensive microbial diversity within the chicken gut microbiome revealed by metagenomics and culture.</title>
        <authorList>
            <person name="Gilroy R."/>
            <person name="Ravi A."/>
            <person name="Getino M."/>
            <person name="Pursley I."/>
            <person name="Horton D.L."/>
            <person name="Alikhan N.F."/>
            <person name="Baker D."/>
            <person name="Gharbi K."/>
            <person name="Hall N."/>
            <person name="Watson M."/>
            <person name="Adriaenssens E.M."/>
            <person name="Foster-Nyarko E."/>
            <person name="Jarju S."/>
            <person name="Secka A."/>
            <person name="Antonio M."/>
            <person name="Oren A."/>
            <person name="Chaudhuri R.R."/>
            <person name="La Ragione R."/>
            <person name="Hildebrand F."/>
            <person name="Pallen M.J."/>
        </authorList>
    </citation>
    <scope>NUCLEOTIDE SEQUENCE</scope>
    <source>
        <strain evidence="2">CHK152-2871</strain>
    </source>
</reference>
<protein>
    <recommendedName>
        <fullName evidence="4">Outer membrane protein beta-barrel domain-containing protein</fullName>
    </recommendedName>
</protein>
<dbReference type="AlphaFoldDB" id="A0A9D1FJU2"/>
<evidence type="ECO:0000313" key="3">
    <source>
        <dbReference type="Proteomes" id="UP000886865"/>
    </source>
</evidence>
<proteinExistence type="predicted"/>
<feature type="signal peptide" evidence="1">
    <location>
        <begin position="1"/>
        <end position="23"/>
    </location>
</feature>
<evidence type="ECO:0000256" key="1">
    <source>
        <dbReference type="SAM" id="SignalP"/>
    </source>
</evidence>
<comment type="caution">
    <text evidence="2">The sequence shown here is derived from an EMBL/GenBank/DDBJ whole genome shotgun (WGS) entry which is preliminary data.</text>
</comment>
<gene>
    <name evidence="2" type="ORF">IAA86_08500</name>
</gene>
<organism evidence="2 3">
    <name type="scientific">Candidatus Galligastranaerophilus intestinavium</name>
    <dbReference type="NCBI Taxonomy" id="2840836"/>
    <lineage>
        <taxon>Bacteria</taxon>
        <taxon>Candidatus Galligastranaerophilus</taxon>
    </lineage>
</organism>
<accession>A0A9D1FJU2</accession>
<sequence>MNLKKFFIFFILFFFAAPIIVQAQEQQDSEPQRFVFAIDEADEALEGSVEVVEQKPFLSDFIEIKDENADDDILLQTDFSPTYRVNQIKKVSTYSKTLELPQAEDVKLGNSKFSVASKSTQYNDSNTLNKNLRQELGATVRGKYLSLTGGLETTYDTTNITSASRGAFITPSIKLGERASISFKNKISGQKLNKYEPMVGIDYKPKYIKNSSVWMGAGATILDNNMQSQSLNLRTNFYVF</sequence>
<dbReference type="Proteomes" id="UP000886865">
    <property type="component" value="Unassembled WGS sequence"/>
</dbReference>
<feature type="chain" id="PRO_5039313960" description="Outer membrane protein beta-barrel domain-containing protein" evidence="1">
    <location>
        <begin position="24"/>
        <end position="240"/>
    </location>
</feature>
<keyword evidence="1" id="KW-0732">Signal</keyword>
<evidence type="ECO:0008006" key="4">
    <source>
        <dbReference type="Google" id="ProtNLM"/>
    </source>
</evidence>
<name>A0A9D1FJU2_9BACT</name>
<dbReference type="EMBL" id="DVJQ01000073">
    <property type="protein sequence ID" value="HIS75043.1"/>
    <property type="molecule type" value="Genomic_DNA"/>
</dbReference>
<reference evidence="2" key="1">
    <citation type="submission" date="2020-10" db="EMBL/GenBank/DDBJ databases">
        <authorList>
            <person name="Gilroy R."/>
        </authorList>
    </citation>
    <scope>NUCLEOTIDE SEQUENCE</scope>
    <source>
        <strain evidence="2">CHK152-2871</strain>
    </source>
</reference>
<evidence type="ECO:0000313" key="2">
    <source>
        <dbReference type="EMBL" id="HIS75043.1"/>
    </source>
</evidence>